<name>A0A3E4NMJ3_9BACE</name>
<dbReference type="PANTHER" id="PTHR48081">
    <property type="entry name" value="AB HYDROLASE SUPERFAMILY PROTEIN C4A8.06C"/>
    <property type="match status" value="1"/>
</dbReference>
<dbReference type="AlphaFoldDB" id="A0A3E4NMJ3"/>
<evidence type="ECO:0000313" key="7">
    <source>
        <dbReference type="Proteomes" id="UP000284495"/>
    </source>
</evidence>
<keyword evidence="1 3" id="KW-0378">Hydrolase</keyword>
<dbReference type="EMBL" id="QSQU01000004">
    <property type="protein sequence ID" value="RGK66339.1"/>
    <property type="molecule type" value="Genomic_DNA"/>
</dbReference>
<dbReference type="InterPro" id="IPR029058">
    <property type="entry name" value="AB_hydrolase_fold"/>
</dbReference>
<proteinExistence type="predicted"/>
<dbReference type="Proteomes" id="UP000285503">
    <property type="component" value="Unassembled WGS sequence"/>
</dbReference>
<dbReference type="Proteomes" id="UP000261210">
    <property type="component" value="Unassembled WGS sequence"/>
</dbReference>
<dbReference type="GO" id="GO:0008236">
    <property type="term" value="F:serine-type peptidase activity"/>
    <property type="evidence" value="ECO:0007669"/>
    <property type="project" value="InterPro"/>
</dbReference>
<dbReference type="InterPro" id="IPR050300">
    <property type="entry name" value="GDXG_lipolytic_enzyme"/>
</dbReference>
<comment type="caution">
    <text evidence="3">The sequence shown here is derived from an EMBL/GenBank/DDBJ whole genome shotgun (WGS) entry which is preliminary data.</text>
</comment>
<dbReference type="SUPFAM" id="SSF53474">
    <property type="entry name" value="alpha/beta-Hydrolases"/>
    <property type="match status" value="1"/>
</dbReference>
<dbReference type="Gene3D" id="3.40.50.1820">
    <property type="entry name" value="alpha/beta hydrolase"/>
    <property type="match status" value="1"/>
</dbReference>
<evidence type="ECO:0000256" key="1">
    <source>
        <dbReference type="ARBA" id="ARBA00022801"/>
    </source>
</evidence>
<protein>
    <submittedName>
        <fullName evidence="3">Alpha/beta hydrolase</fullName>
    </submittedName>
</protein>
<dbReference type="InterPro" id="IPR001375">
    <property type="entry name" value="Peptidase_S9_cat"/>
</dbReference>
<evidence type="ECO:0000313" key="5">
    <source>
        <dbReference type="EMBL" id="RHL33294.1"/>
    </source>
</evidence>
<dbReference type="Pfam" id="PF00326">
    <property type="entry name" value="Peptidase_S9"/>
    <property type="match status" value="1"/>
</dbReference>
<dbReference type="EMBL" id="QRNE01000001">
    <property type="protein sequence ID" value="RHK30031.1"/>
    <property type="molecule type" value="Genomic_DNA"/>
</dbReference>
<dbReference type="EMBL" id="QROO01000038">
    <property type="protein sequence ID" value="RHL33294.1"/>
    <property type="molecule type" value="Genomic_DNA"/>
</dbReference>
<dbReference type="PANTHER" id="PTHR48081:SF6">
    <property type="entry name" value="PEPTIDASE S9 PROLYL OLIGOPEPTIDASE CATALYTIC DOMAIN-CONTAINING PROTEIN"/>
    <property type="match status" value="1"/>
</dbReference>
<feature type="domain" description="Peptidase S9 prolyl oligopeptidase catalytic" evidence="2">
    <location>
        <begin position="94"/>
        <end position="254"/>
    </location>
</feature>
<evidence type="ECO:0000313" key="8">
    <source>
        <dbReference type="Proteomes" id="UP000285503"/>
    </source>
</evidence>
<dbReference type="RefSeq" id="WP_117683366.1">
    <property type="nucleotide sequence ID" value="NZ_JAQCOS010000031.1"/>
</dbReference>
<dbReference type="GO" id="GO:0006508">
    <property type="term" value="P:proteolysis"/>
    <property type="evidence" value="ECO:0007669"/>
    <property type="project" value="InterPro"/>
</dbReference>
<evidence type="ECO:0000259" key="2">
    <source>
        <dbReference type="Pfam" id="PF00326"/>
    </source>
</evidence>
<organism evidence="3 6">
    <name type="scientific">Bacteroides xylanisolvens</name>
    <dbReference type="NCBI Taxonomy" id="371601"/>
    <lineage>
        <taxon>Bacteria</taxon>
        <taxon>Pseudomonadati</taxon>
        <taxon>Bacteroidota</taxon>
        <taxon>Bacteroidia</taxon>
        <taxon>Bacteroidales</taxon>
        <taxon>Bacteroidaceae</taxon>
        <taxon>Bacteroides</taxon>
    </lineage>
</organism>
<sequence>MKQILLLINCLLCTITVCSQSVDIKLPSGSTLHLYPSEKATGITVMMCPGGGYDHLAINHEGHDMARWFNSQGVTYAVLQYRLPDVPCDTLPMTDAHEALHYLSDNADELAINRQKIGIMGASAGGHLASHIANTDTLVAFQVLLYPVISMCDEIGHGGSRLNLLGKNPTSEIIERFSNEKLVQASTSQAFIVLSADDKDVMPLNSLRYFEALQRNGVPVEMHIFPDGGHGWGFRDSFPHKRQWLDALAQWIKNIK</sequence>
<evidence type="ECO:0000313" key="4">
    <source>
        <dbReference type="EMBL" id="RHK30031.1"/>
    </source>
</evidence>
<evidence type="ECO:0000313" key="3">
    <source>
        <dbReference type="EMBL" id="RGK66339.1"/>
    </source>
</evidence>
<accession>A0A3E4NMJ3</accession>
<dbReference type="Proteomes" id="UP000284495">
    <property type="component" value="Unassembled WGS sequence"/>
</dbReference>
<gene>
    <name evidence="5" type="ORF">DW027_22480</name>
    <name evidence="4" type="ORF">DW075_00375</name>
    <name evidence="3" type="ORF">DXD03_03440</name>
</gene>
<reference evidence="6 7" key="1">
    <citation type="submission" date="2018-08" db="EMBL/GenBank/DDBJ databases">
        <title>A genome reference for cultivated species of the human gut microbiota.</title>
        <authorList>
            <person name="Zou Y."/>
            <person name="Xue W."/>
            <person name="Luo G."/>
        </authorList>
    </citation>
    <scope>NUCLEOTIDE SEQUENCE [LARGE SCALE GENOMIC DNA]</scope>
    <source>
        <strain evidence="5 7">AF38-2</strain>
        <strain evidence="4 8">AF46-11NS</strain>
        <strain evidence="3 6">TF10-34</strain>
    </source>
</reference>
<evidence type="ECO:0000313" key="6">
    <source>
        <dbReference type="Proteomes" id="UP000261210"/>
    </source>
</evidence>